<evidence type="ECO:0000313" key="1">
    <source>
        <dbReference type="EMBL" id="KAJ8886871.1"/>
    </source>
</evidence>
<proteinExistence type="predicted"/>
<name>A0ABQ9HRC2_9NEOP</name>
<dbReference type="Proteomes" id="UP001159363">
    <property type="component" value="Chromosome X"/>
</dbReference>
<organism evidence="1 2">
    <name type="scientific">Dryococelus australis</name>
    <dbReference type="NCBI Taxonomy" id="614101"/>
    <lineage>
        <taxon>Eukaryota</taxon>
        <taxon>Metazoa</taxon>
        <taxon>Ecdysozoa</taxon>
        <taxon>Arthropoda</taxon>
        <taxon>Hexapoda</taxon>
        <taxon>Insecta</taxon>
        <taxon>Pterygota</taxon>
        <taxon>Neoptera</taxon>
        <taxon>Polyneoptera</taxon>
        <taxon>Phasmatodea</taxon>
        <taxon>Verophasmatodea</taxon>
        <taxon>Anareolatae</taxon>
        <taxon>Phasmatidae</taxon>
        <taxon>Eurycanthinae</taxon>
        <taxon>Dryococelus</taxon>
    </lineage>
</organism>
<accession>A0ABQ9HRC2</accession>
<sequence>MPLYIIRSASGPSNWHSLNSSNEKILFTLVPQKNHIFNDETLRQSLCTLVLPLYICPNWPFSNFTISTCIRNFLHQPCIFCIVIPKYLPRFKTWFDTSSYSLDIPQRFSHENKGVTGVMKDECAGHIVTHFVVYVPNFTHTLFRMNTAYESCSEVCQLLGPKADLLEHRGIRHDGKDKYTFPKKASVAIIHHVSEIQQ</sequence>
<evidence type="ECO:0000313" key="2">
    <source>
        <dbReference type="Proteomes" id="UP001159363"/>
    </source>
</evidence>
<keyword evidence="2" id="KW-1185">Reference proteome</keyword>
<dbReference type="EMBL" id="JARBHB010000004">
    <property type="protein sequence ID" value="KAJ8886871.1"/>
    <property type="molecule type" value="Genomic_DNA"/>
</dbReference>
<evidence type="ECO:0008006" key="3">
    <source>
        <dbReference type="Google" id="ProtNLM"/>
    </source>
</evidence>
<gene>
    <name evidence="1" type="ORF">PR048_013083</name>
</gene>
<protein>
    <recommendedName>
        <fullName evidence="3">C2H2-type domain-containing protein</fullName>
    </recommendedName>
</protein>
<reference evidence="1 2" key="1">
    <citation type="submission" date="2023-02" db="EMBL/GenBank/DDBJ databases">
        <title>LHISI_Scaffold_Assembly.</title>
        <authorList>
            <person name="Stuart O.P."/>
            <person name="Cleave R."/>
            <person name="Magrath M.J.L."/>
            <person name="Mikheyev A.S."/>
        </authorList>
    </citation>
    <scope>NUCLEOTIDE SEQUENCE [LARGE SCALE GENOMIC DNA]</scope>
    <source>
        <strain evidence="1">Daus_M_001</strain>
        <tissue evidence="1">Leg muscle</tissue>
    </source>
</reference>
<comment type="caution">
    <text evidence="1">The sequence shown here is derived from an EMBL/GenBank/DDBJ whole genome shotgun (WGS) entry which is preliminary data.</text>
</comment>